<protein>
    <recommendedName>
        <fullName evidence="1">EF-hand domain-containing protein</fullName>
    </recommendedName>
</protein>
<organism evidence="2">
    <name type="scientific">marine metagenome</name>
    <dbReference type="NCBI Taxonomy" id="408172"/>
    <lineage>
        <taxon>unclassified sequences</taxon>
        <taxon>metagenomes</taxon>
        <taxon>ecological metagenomes</taxon>
    </lineage>
</organism>
<feature type="domain" description="EF-hand" evidence="1">
    <location>
        <begin position="36"/>
        <end position="71"/>
    </location>
</feature>
<dbReference type="Gene3D" id="1.10.238.10">
    <property type="entry name" value="EF-hand"/>
    <property type="match status" value="1"/>
</dbReference>
<dbReference type="PROSITE" id="PS50222">
    <property type="entry name" value="EF_HAND_2"/>
    <property type="match status" value="2"/>
</dbReference>
<dbReference type="EMBL" id="UINC01130215">
    <property type="protein sequence ID" value="SVD11137.1"/>
    <property type="molecule type" value="Genomic_DNA"/>
</dbReference>
<evidence type="ECO:0000259" key="1">
    <source>
        <dbReference type="PROSITE" id="PS50222"/>
    </source>
</evidence>
<accession>A0A382SPJ5</accession>
<dbReference type="PROSITE" id="PS00018">
    <property type="entry name" value="EF_HAND_1"/>
    <property type="match status" value="2"/>
</dbReference>
<sequence length="143" mass="16236">MKKNILFTLALTIGALTVSAQNQSKDAKLEALLDRAFDKEQARVFKGRDKNRDGKMTFADFESLYGERGVKRWVPVFQKHCGADDVLDVKEFTAVRRDIHLGGGEGGRKPSLQIRLRNSRQGKMFRTYDKSGDGKVTKAEWDR</sequence>
<evidence type="ECO:0000313" key="2">
    <source>
        <dbReference type="EMBL" id="SVD11137.1"/>
    </source>
</evidence>
<dbReference type="InterPro" id="IPR011992">
    <property type="entry name" value="EF-hand-dom_pair"/>
</dbReference>
<dbReference type="InterPro" id="IPR018247">
    <property type="entry name" value="EF_Hand_1_Ca_BS"/>
</dbReference>
<name>A0A382SPJ5_9ZZZZ</name>
<reference evidence="2" key="1">
    <citation type="submission" date="2018-05" db="EMBL/GenBank/DDBJ databases">
        <authorList>
            <person name="Lanie J.A."/>
            <person name="Ng W.-L."/>
            <person name="Kazmierczak K.M."/>
            <person name="Andrzejewski T.M."/>
            <person name="Davidsen T.M."/>
            <person name="Wayne K.J."/>
            <person name="Tettelin H."/>
            <person name="Glass J.I."/>
            <person name="Rusch D."/>
            <person name="Podicherti R."/>
            <person name="Tsui H.-C.T."/>
            <person name="Winkler M.E."/>
        </authorList>
    </citation>
    <scope>NUCLEOTIDE SEQUENCE</scope>
</reference>
<proteinExistence type="predicted"/>
<gene>
    <name evidence="2" type="ORF">METZ01_LOCUS363991</name>
</gene>
<feature type="domain" description="EF-hand" evidence="1">
    <location>
        <begin position="116"/>
        <end position="143"/>
    </location>
</feature>
<dbReference type="InterPro" id="IPR002048">
    <property type="entry name" value="EF_hand_dom"/>
</dbReference>
<dbReference type="SUPFAM" id="SSF47473">
    <property type="entry name" value="EF-hand"/>
    <property type="match status" value="1"/>
</dbReference>
<dbReference type="Pfam" id="PF13202">
    <property type="entry name" value="EF-hand_5"/>
    <property type="match status" value="1"/>
</dbReference>
<dbReference type="AlphaFoldDB" id="A0A382SPJ5"/>
<feature type="non-terminal residue" evidence="2">
    <location>
        <position position="143"/>
    </location>
</feature>
<dbReference type="GO" id="GO:0005509">
    <property type="term" value="F:calcium ion binding"/>
    <property type="evidence" value="ECO:0007669"/>
    <property type="project" value="InterPro"/>
</dbReference>